<feature type="region of interest" description="Disordered" evidence="10">
    <location>
        <begin position="1196"/>
        <end position="1222"/>
    </location>
</feature>
<keyword evidence="6 8" id="KW-0539">Nucleus</keyword>
<keyword evidence="4" id="KW-0498">Mitosis</keyword>
<dbReference type="PIRSF" id="PIRSF005719">
    <property type="entry name" value="SMC"/>
    <property type="match status" value="1"/>
</dbReference>
<dbReference type="InterPro" id="IPR003395">
    <property type="entry name" value="RecF/RecN/SMC_N"/>
</dbReference>
<keyword evidence="5 9" id="KW-0175">Coiled coil</keyword>
<evidence type="ECO:0000256" key="2">
    <source>
        <dbReference type="ARBA" id="ARBA00005917"/>
    </source>
</evidence>
<dbReference type="VEuPathDB" id="AmoebaDB:EIN_389930"/>
<comment type="similarity">
    <text evidence="2">Belongs to the SMC family. SMC3 subfamily.</text>
</comment>
<dbReference type="SMART" id="SM00968">
    <property type="entry name" value="SMC_hinge"/>
    <property type="match status" value="1"/>
</dbReference>
<dbReference type="Gene3D" id="3.30.70.1620">
    <property type="match status" value="1"/>
</dbReference>
<gene>
    <name evidence="12" type="ORF">EIN_389930</name>
</gene>
<dbReference type="KEGG" id="eiv:EIN_389930"/>
<dbReference type="GO" id="GO:0051301">
    <property type="term" value="P:cell division"/>
    <property type="evidence" value="ECO:0007669"/>
    <property type="project" value="UniProtKB-KW"/>
</dbReference>
<evidence type="ECO:0000256" key="9">
    <source>
        <dbReference type="SAM" id="Coils"/>
    </source>
</evidence>
<evidence type="ECO:0000256" key="8">
    <source>
        <dbReference type="PIRNR" id="PIRNR005719"/>
    </source>
</evidence>
<feature type="domain" description="SMC hinge" evidence="11">
    <location>
        <begin position="504"/>
        <end position="627"/>
    </location>
</feature>
<feature type="region of interest" description="Disordered" evidence="10">
    <location>
        <begin position="242"/>
        <end position="264"/>
    </location>
</feature>
<evidence type="ECO:0000313" key="13">
    <source>
        <dbReference type="Proteomes" id="UP000014680"/>
    </source>
</evidence>
<dbReference type="GO" id="GO:0051276">
    <property type="term" value="P:chromosome organization"/>
    <property type="evidence" value="ECO:0007669"/>
    <property type="project" value="InterPro"/>
</dbReference>
<evidence type="ECO:0000259" key="11">
    <source>
        <dbReference type="SMART" id="SM00968"/>
    </source>
</evidence>
<evidence type="ECO:0000256" key="7">
    <source>
        <dbReference type="ARBA" id="ARBA00023306"/>
    </source>
</evidence>
<evidence type="ECO:0000256" key="5">
    <source>
        <dbReference type="ARBA" id="ARBA00023054"/>
    </source>
</evidence>
<dbReference type="InterPro" id="IPR010935">
    <property type="entry name" value="SMC_hinge"/>
</dbReference>
<dbReference type="SUPFAM" id="SSF52540">
    <property type="entry name" value="P-loop containing nucleoside triphosphate hydrolases"/>
    <property type="match status" value="1"/>
</dbReference>
<dbReference type="SUPFAM" id="SSF75553">
    <property type="entry name" value="Smc hinge domain"/>
    <property type="match status" value="1"/>
</dbReference>
<dbReference type="Pfam" id="PF06470">
    <property type="entry name" value="SMC_hinge"/>
    <property type="match status" value="1"/>
</dbReference>
<dbReference type="InterPro" id="IPR024704">
    <property type="entry name" value="SMC"/>
</dbReference>
<dbReference type="InterPro" id="IPR027417">
    <property type="entry name" value="P-loop_NTPase"/>
</dbReference>
<dbReference type="OMA" id="GQKTVCA"/>
<accession>A0A0A1U8K6</accession>
<dbReference type="PANTHER" id="PTHR43977">
    <property type="entry name" value="STRUCTURAL MAINTENANCE OF CHROMOSOMES PROTEIN 3"/>
    <property type="match status" value="1"/>
</dbReference>
<reference evidence="12 13" key="1">
    <citation type="submission" date="2012-10" db="EMBL/GenBank/DDBJ databases">
        <authorList>
            <person name="Zafar N."/>
            <person name="Inman J."/>
            <person name="Hall N."/>
            <person name="Lorenzi H."/>
            <person name="Caler E."/>
        </authorList>
    </citation>
    <scope>NUCLEOTIDE SEQUENCE [LARGE SCALE GENOMIC DNA]</scope>
    <source>
        <strain evidence="12 13">IP1</strain>
    </source>
</reference>
<dbReference type="GO" id="GO:0016887">
    <property type="term" value="F:ATP hydrolysis activity"/>
    <property type="evidence" value="ECO:0007669"/>
    <property type="project" value="InterPro"/>
</dbReference>
<dbReference type="InterPro" id="IPR041741">
    <property type="entry name" value="SMC3_ABC_euk"/>
</dbReference>
<dbReference type="Gene3D" id="1.20.1060.20">
    <property type="match status" value="1"/>
</dbReference>
<evidence type="ECO:0000256" key="4">
    <source>
        <dbReference type="ARBA" id="ARBA00022776"/>
    </source>
</evidence>
<protein>
    <recommendedName>
        <fullName evidence="8">Structural maintenance of chromosomes protein</fullName>
    </recommendedName>
</protein>
<evidence type="ECO:0000256" key="6">
    <source>
        <dbReference type="ARBA" id="ARBA00023242"/>
    </source>
</evidence>
<feature type="coiled-coil region" evidence="9">
    <location>
        <begin position="773"/>
        <end position="807"/>
    </location>
</feature>
<dbReference type="InterPro" id="IPR036277">
    <property type="entry name" value="SMC_hinge_sf"/>
</dbReference>
<keyword evidence="7" id="KW-0131">Cell cycle</keyword>
<comment type="subcellular location">
    <subcellularLocation>
        <location evidence="1 8">Nucleus</location>
    </subcellularLocation>
</comment>
<evidence type="ECO:0000256" key="1">
    <source>
        <dbReference type="ARBA" id="ARBA00004123"/>
    </source>
</evidence>
<feature type="compositionally biased region" description="Basic and acidic residues" evidence="10">
    <location>
        <begin position="568"/>
        <end position="580"/>
    </location>
</feature>
<sequence>MVFIKKILLKGFKSYQEQLDFDDFDPHYNIVVGKNGSGKSNFYDAIRFVLCDEKFGNLRAGDRQFLLHEGSGESVVSAYVEVIFDNSDRRFMVEKDEVSVKRCIGLQKDEYFLNDKKVKKEEVMNLLESAGFSRSNPYYIVQQNRVNSLAMMKDSERLDLLREIAGTRVYDERREESFSMLKENANKIDQIEEVMNYIKERLTELKDEQQELDEYEKLDKQRKGIERALVVKKINSLNTELEKNENDRKKQQRKMEGDREGELREVKRAREALTEEVSILEQKRTIMSSQAEDAAKMKEEADELVRCGKELTALQNELNHQKQRAEDLKGKISGINAEEKDLNDTLLEKQRNMSKAQALVDEFYNKIGRKAKYSSDEEYKNAIQNEIDELQKFVTNKEEEMKKMKQEIVELKTTNMTQSQKEIQGVFVVKRKMDELRKRKDDLTVKKRLVDSKIVTFENTRQTMTKDLFNLYKRAESSRIKKQITIAEFLKNYADEKRMNESTTKYFGMVAENITCKDELYTAVEAIGGNGLFYCLVDTDETAMKLIEVLDEKKIGRMSFIPLNQVRDKDEMENSSRSENGEGSENETNKRLIIKELEFSDEIRKGVQFVFGNAILCNTAEEAMEYQKEHKNRCVTIDGDVLSGKGVVTGGYQGEGSLMVLRLIAETKVKMIELEKDFLGTENEKKLIEKQQNEVLTEMEKMSTAMAEEEVLYERQRMERMIEMKKADRVREAIRQKEKSVEDADKMISMNSQKILLLEQEMKEKSTVDRNTIEEAKTDLKEKTNEVLELEKKRTEIENRRQVLRNEYQFQVLQKISEIEKRMNGIKGGGDTGDVEKYKQMVKKSISDLEEITKEIETKVKEQRELEIKERALEVAKSKEEKEDMDREKKLTRLFEKRTVLESKKGECEKRLEDIGKIYDIIDENELDLDDQLEETMKKLKGYRHVNKKARDQYKGFIEQQEGLMDRKNEIVDTQQTIYDLIESLDEKKEEAIERTFKGVSKGFSEIFTKLVPLGKASLVMLKKPIEELDEKERLALGAFTQSQTMTATNNTNTESTQIPIKKRKEKTEVYSGISLRVIFPAFGGDAKTIQQLSGGQKTVVALSLIFAIQRCDPAPFYLFDEIDSNLDNVYRTAVAQLITEQSKEAQYVVTTFRPELIGPAKKWYEIKHQNKVSSISVVTKEDALDVIKEDEINRSAVSTPFQTPLQTPKQPESSEQLTPNV</sequence>
<evidence type="ECO:0000256" key="10">
    <source>
        <dbReference type="SAM" id="MobiDB-lite"/>
    </source>
</evidence>
<dbReference type="Gene3D" id="3.40.50.300">
    <property type="entry name" value="P-loop containing nucleotide triphosphate hydrolases"/>
    <property type="match status" value="2"/>
</dbReference>
<evidence type="ECO:0000256" key="3">
    <source>
        <dbReference type="ARBA" id="ARBA00022618"/>
    </source>
</evidence>
<organism evidence="12 13">
    <name type="scientific">Entamoeba invadens IP1</name>
    <dbReference type="NCBI Taxonomy" id="370355"/>
    <lineage>
        <taxon>Eukaryota</taxon>
        <taxon>Amoebozoa</taxon>
        <taxon>Evosea</taxon>
        <taxon>Archamoebae</taxon>
        <taxon>Mastigamoebida</taxon>
        <taxon>Entamoebidae</taxon>
        <taxon>Entamoeba</taxon>
    </lineage>
</organism>
<feature type="region of interest" description="Disordered" evidence="10">
    <location>
        <begin position="568"/>
        <end position="587"/>
    </location>
</feature>
<feature type="coiled-coil region" evidence="9">
    <location>
        <begin position="380"/>
        <end position="421"/>
    </location>
</feature>
<dbReference type="OrthoDB" id="431497at2759"/>
<name>A0A0A1U8K6_ENTIV</name>
<dbReference type="RefSeq" id="XP_004256179.1">
    <property type="nucleotide sequence ID" value="XM_004256131.1"/>
</dbReference>
<dbReference type="EMBL" id="KB206629">
    <property type="protein sequence ID" value="ELP89408.1"/>
    <property type="molecule type" value="Genomic_DNA"/>
</dbReference>
<dbReference type="FunFam" id="3.40.50.300:FF:000424">
    <property type="entry name" value="Structural maintenance of chromosomes 3"/>
    <property type="match status" value="1"/>
</dbReference>
<dbReference type="GO" id="GO:0005524">
    <property type="term" value="F:ATP binding"/>
    <property type="evidence" value="ECO:0007669"/>
    <property type="project" value="InterPro"/>
</dbReference>
<keyword evidence="13" id="KW-1185">Reference proteome</keyword>
<dbReference type="GO" id="GO:0005634">
    <property type="term" value="C:nucleus"/>
    <property type="evidence" value="ECO:0007669"/>
    <property type="project" value="UniProtKB-SubCell"/>
</dbReference>
<dbReference type="AlphaFoldDB" id="A0A0A1U8K6"/>
<evidence type="ECO:0000313" key="12">
    <source>
        <dbReference type="EMBL" id="ELP89408.1"/>
    </source>
</evidence>
<dbReference type="Pfam" id="PF02463">
    <property type="entry name" value="SMC_N"/>
    <property type="match status" value="2"/>
</dbReference>
<dbReference type="GO" id="GO:0005694">
    <property type="term" value="C:chromosome"/>
    <property type="evidence" value="ECO:0007669"/>
    <property type="project" value="InterPro"/>
</dbReference>
<proteinExistence type="inferred from homology"/>
<dbReference type="Proteomes" id="UP000014680">
    <property type="component" value="Unassembled WGS sequence"/>
</dbReference>
<dbReference type="CDD" id="cd03272">
    <property type="entry name" value="ABC_SMC3_euk"/>
    <property type="match status" value="1"/>
</dbReference>
<dbReference type="GeneID" id="14888441"/>
<feature type="coiled-coil region" evidence="9">
    <location>
        <begin position="835"/>
        <end position="888"/>
    </location>
</feature>
<keyword evidence="3" id="KW-0132">Cell division</keyword>